<comment type="caution">
    <text evidence="3">The sequence shown here is derived from an EMBL/GenBank/DDBJ whole genome shotgun (WGS) entry which is preliminary data.</text>
</comment>
<feature type="domain" description="Glycosyltransferase 2-like" evidence="2">
    <location>
        <begin position="9"/>
        <end position="167"/>
    </location>
</feature>
<protein>
    <submittedName>
        <fullName evidence="3">Glycosyltransferase involved in cell wall biosynthesis</fullName>
    </submittedName>
</protein>
<dbReference type="Pfam" id="PF00535">
    <property type="entry name" value="Glycos_transf_2"/>
    <property type="match status" value="1"/>
</dbReference>
<organism evidence="3 4">
    <name type="scientific">Schaalia hyovaginalis</name>
    <dbReference type="NCBI Taxonomy" id="29316"/>
    <lineage>
        <taxon>Bacteria</taxon>
        <taxon>Bacillati</taxon>
        <taxon>Actinomycetota</taxon>
        <taxon>Actinomycetes</taxon>
        <taxon>Actinomycetales</taxon>
        <taxon>Actinomycetaceae</taxon>
        <taxon>Schaalia</taxon>
    </lineage>
</organism>
<dbReference type="Proteomes" id="UP000617426">
    <property type="component" value="Unassembled WGS sequence"/>
</dbReference>
<evidence type="ECO:0000256" key="1">
    <source>
        <dbReference type="ARBA" id="ARBA00006739"/>
    </source>
</evidence>
<dbReference type="SUPFAM" id="SSF53448">
    <property type="entry name" value="Nucleotide-diphospho-sugar transferases"/>
    <property type="match status" value="1"/>
</dbReference>
<dbReference type="InterPro" id="IPR050256">
    <property type="entry name" value="Glycosyltransferase_2"/>
</dbReference>
<name>A0A923IXC0_9ACTO</name>
<dbReference type="CDD" id="cd04179">
    <property type="entry name" value="DPM_DPG-synthase_like"/>
    <property type="match status" value="1"/>
</dbReference>
<reference evidence="3" key="1">
    <citation type="submission" date="2020-08" db="EMBL/GenBank/DDBJ databases">
        <title>Sequencing the genomes of 1000 actinobacteria strains.</title>
        <authorList>
            <person name="Klenk H.-P."/>
        </authorList>
    </citation>
    <scope>NUCLEOTIDE SEQUENCE</scope>
    <source>
        <strain evidence="3">DSM 10695</strain>
    </source>
</reference>
<dbReference type="InterPro" id="IPR029044">
    <property type="entry name" value="Nucleotide-diphossugar_trans"/>
</dbReference>
<proteinExistence type="inferred from homology"/>
<dbReference type="InterPro" id="IPR001173">
    <property type="entry name" value="Glyco_trans_2-like"/>
</dbReference>
<keyword evidence="4" id="KW-1185">Reference proteome</keyword>
<evidence type="ECO:0000313" key="3">
    <source>
        <dbReference type="EMBL" id="MBB6334253.1"/>
    </source>
</evidence>
<dbReference type="RefSeq" id="WP_184452101.1">
    <property type="nucleotide sequence ID" value="NZ_JACHMK010000001.1"/>
</dbReference>
<evidence type="ECO:0000313" key="4">
    <source>
        <dbReference type="Proteomes" id="UP000617426"/>
    </source>
</evidence>
<dbReference type="PANTHER" id="PTHR48090">
    <property type="entry name" value="UNDECAPRENYL-PHOSPHATE 4-DEOXY-4-FORMAMIDO-L-ARABINOSE TRANSFERASE-RELATED"/>
    <property type="match status" value="1"/>
</dbReference>
<comment type="similarity">
    <text evidence="1">Belongs to the glycosyltransferase 2 family.</text>
</comment>
<gene>
    <name evidence="3" type="ORF">HD592_000818</name>
</gene>
<sequence>MLTIEDTWVIIPLYNEEEVIQEVVTQVRSVFPRVACIDDGSKDASARLAEAAGAIVIHHPINLGQGAALQTGFEFFLSQTDGRFLATFDADGQHRCEDIVSMRDKALAEDLAVVLGSRFLTGASQEMSGLRRCVLKLATVFTRMRTGAKLTDAHNGLRLLRRDAVEAIELKHNRMAHASEIVEQLIDTEMRWAEAPIRVRYTDYSRSKGQSSLNSVNILVELLLG</sequence>
<accession>A0A923IXC0</accession>
<dbReference type="EMBL" id="JACHMK010000001">
    <property type="protein sequence ID" value="MBB6334253.1"/>
    <property type="molecule type" value="Genomic_DNA"/>
</dbReference>
<dbReference type="Gene3D" id="3.90.550.10">
    <property type="entry name" value="Spore Coat Polysaccharide Biosynthesis Protein SpsA, Chain A"/>
    <property type="match status" value="1"/>
</dbReference>
<dbReference type="PANTHER" id="PTHR48090:SF7">
    <property type="entry name" value="RFBJ PROTEIN"/>
    <property type="match status" value="1"/>
</dbReference>
<evidence type="ECO:0000259" key="2">
    <source>
        <dbReference type="Pfam" id="PF00535"/>
    </source>
</evidence>
<dbReference type="AlphaFoldDB" id="A0A923IXC0"/>